<dbReference type="InterPro" id="IPR034829">
    <property type="entry name" value="DnaD-like_sf"/>
</dbReference>
<proteinExistence type="predicted"/>
<accession>A0A075M4D6</accession>
<reference evidence="3 4" key="1">
    <citation type="journal article" date="2014" name="PLoS ONE">
        <title>Beyond the Chromosome: The Prevalence of Unique Extra-Chromosomal Bacteriophages with Integrated Virulence Genes in Pathogenic Staphylococcus aureus.</title>
        <authorList>
            <person name="Utter B."/>
            <person name="Deutsch D.R."/>
            <person name="Schuch R."/>
            <person name="Winer B.Y."/>
            <person name="Verratti K."/>
            <person name="Bishop-Lilly K."/>
            <person name="Sozhamannan S."/>
            <person name="Fischetti V.A."/>
        </authorList>
    </citation>
    <scope>NUCLEOTIDE SEQUENCE [LARGE SCALE GENOMIC DNA]</scope>
</reference>
<name>A0A075M4D6_9CAUD</name>
<dbReference type="EMBL" id="KF831354">
    <property type="protein sequence ID" value="AIF71728.1"/>
    <property type="molecule type" value="Genomic_DNA"/>
</dbReference>
<dbReference type="OrthoDB" id="17618at10239"/>
<feature type="compositionally biased region" description="Basic and acidic residues" evidence="1">
    <location>
        <begin position="148"/>
        <end position="157"/>
    </location>
</feature>
<dbReference type="KEGG" id="vg:22807987"/>
<dbReference type="Proteomes" id="UP000028562">
    <property type="component" value="Segment"/>
</dbReference>
<dbReference type="NCBIfam" id="TIGR01446">
    <property type="entry name" value="DnaD_dom"/>
    <property type="match status" value="1"/>
</dbReference>
<dbReference type="SUPFAM" id="SSF158499">
    <property type="entry name" value="DnaD domain-like"/>
    <property type="match status" value="1"/>
</dbReference>
<dbReference type="InterPro" id="IPR053162">
    <property type="entry name" value="DnaD"/>
</dbReference>
<feature type="compositionally biased region" description="Basic and acidic residues" evidence="1">
    <location>
        <begin position="258"/>
        <end position="281"/>
    </location>
</feature>
<dbReference type="GeneID" id="22807987"/>
<dbReference type="InterPro" id="IPR006343">
    <property type="entry name" value="DnaB/C_C"/>
</dbReference>
<evidence type="ECO:0000313" key="4">
    <source>
        <dbReference type="Proteomes" id="UP000028562"/>
    </source>
</evidence>
<dbReference type="PANTHER" id="PTHR37293:SF5">
    <property type="entry name" value="DNA REPLICATION PROTEIN"/>
    <property type="match status" value="1"/>
</dbReference>
<dbReference type="PANTHER" id="PTHR37293">
    <property type="entry name" value="PHAGE REPLICATION PROTEIN-RELATED"/>
    <property type="match status" value="1"/>
</dbReference>
<evidence type="ECO:0000313" key="3">
    <source>
        <dbReference type="EMBL" id="AIF71728.1"/>
    </source>
</evidence>
<evidence type="ECO:0000259" key="2">
    <source>
        <dbReference type="Pfam" id="PF07261"/>
    </source>
</evidence>
<dbReference type="Pfam" id="PF07261">
    <property type="entry name" value="DnaB_2"/>
    <property type="match status" value="1"/>
</dbReference>
<feature type="compositionally biased region" description="Polar residues" evidence="1">
    <location>
        <begin position="114"/>
        <end position="141"/>
    </location>
</feature>
<protein>
    <submittedName>
        <fullName evidence="3">Replication protein</fullName>
    </submittedName>
</protein>
<feature type="domain" description="DnaB/C C-terminal" evidence="2">
    <location>
        <begin position="167"/>
        <end position="240"/>
    </location>
</feature>
<organism evidence="3 4">
    <name type="scientific">Staphylococcus phage phiBU01</name>
    <dbReference type="NCBI Taxonomy" id="1519999"/>
    <lineage>
        <taxon>Viruses</taxon>
        <taxon>Duplodnaviria</taxon>
        <taxon>Heunggongvirae</taxon>
        <taxon>Uroviricota</taxon>
        <taxon>Caudoviricetes</taxon>
        <taxon>Bronfenbrennervirinae</taxon>
        <taxon>Biseptimavirus</taxon>
        <taxon>Biseptimavirus BU01</taxon>
    </lineage>
</organism>
<sequence length="299" mass="35277">MYMTGWISIDRSIQNHWLFKEKRTFSKFEAWIYLLMEANHSKAKVPIGNQIVTVERGQRLTSILTLSDLFNWSRFKVKTFLDLLESDGMLEVKTTSKYTLITIVNYDFYQSEQGRNQHQNDIKPTSKQHQSNINPTSKQHQTNTNNNDNKDNNEKNVNNEKKKTTAFDFFQDNGFGFITSYNLDDLNYYLDSFENDSDEIVTASLKIAKDRNKVTWGYAKSILNTWLNANLKSIEQVRAFEKQQLESKKQNYKPFVKQSKEKTPKWLTDSTRETKTPEVDENLEKDREAFIKRLNSKWE</sequence>
<feature type="region of interest" description="Disordered" evidence="1">
    <location>
        <begin position="251"/>
        <end position="281"/>
    </location>
</feature>
<feature type="region of interest" description="Disordered" evidence="1">
    <location>
        <begin position="114"/>
        <end position="157"/>
    </location>
</feature>
<dbReference type="RefSeq" id="YP_009113132.1">
    <property type="nucleotide sequence ID" value="NC_026016.1"/>
</dbReference>
<evidence type="ECO:0000256" key="1">
    <source>
        <dbReference type="SAM" id="MobiDB-lite"/>
    </source>
</evidence>
<dbReference type="Gene3D" id="1.10.10.630">
    <property type="entry name" value="DnaD domain-like"/>
    <property type="match status" value="1"/>
</dbReference>
<keyword evidence="4" id="KW-1185">Reference proteome</keyword>